<reference evidence="1 2" key="1">
    <citation type="submission" date="2017-11" db="EMBL/GenBank/DDBJ databases">
        <title>De-novo sequencing of pomegranate (Punica granatum L.) genome.</title>
        <authorList>
            <person name="Akparov Z."/>
            <person name="Amiraslanov A."/>
            <person name="Hajiyeva S."/>
            <person name="Abbasov M."/>
            <person name="Kaur K."/>
            <person name="Hamwieh A."/>
            <person name="Solovyev V."/>
            <person name="Salamov A."/>
            <person name="Braich B."/>
            <person name="Kosarev P."/>
            <person name="Mahmoud A."/>
            <person name="Hajiyev E."/>
            <person name="Babayeva S."/>
            <person name="Izzatullayeva V."/>
            <person name="Mammadov A."/>
            <person name="Mammadov A."/>
            <person name="Sharifova S."/>
            <person name="Ojaghi J."/>
            <person name="Eynullazada K."/>
            <person name="Bayramov B."/>
            <person name="Abdulazimova A."/>
            <person name="Shahmuradov I."/>
        </authorList>
    </citation>
    <scope>NUCLEOTIDE SEQUENCE [LARGE SCALE GENOMIC DNA]</scope>
    <source>
        <strain evidence="2">cv. AG2017</strain>
        <tissue evidence="1">Leaf</tissue>
    </source>
</reference>
<evidence type="ECO:0000313" key="1">
    <source>
        <dbReference type="EMBL" id="PKI31043.1"/>
    </source>
</evidence>
<dbReference type="AlphaFoldDB" id="A0A2I0HHE8"/>
<accession>A0A2I0HHE8</accession>
<dbReference type="EMBL" id="PGOL01011989">
    <property type="protein sequence ID" value="PKI31043.1"/>
    <property type="molecule type" value="Genomic_DNA"/>
</dbReference>
<comment type="caution">
    <text evidence="1">The sequence shown here is derived from an EMBL/GenBank/DDBJ whole genome shotgun (WGS) entry which is preliminary data.</text>
</comment>
<dbReference type="Proteomes" id="UP000233551">
    <property type="component" value="Unassembled WGS sequence"/>
</dbReference>
<protein>
    <submittedName>
        <fullName evidence="1">Uncharacterized protein</fullName>
    </submittedName>
</protein>
<name>A0A2I0HHE8_PUNGR</name>
<organism evidence="1 2">
    <name type="scientific">Punica granatum</name>
    <name type="common">Pomegranate</name>
    <dbReference type="NCBI Taxonomy" id="22663"/>
    <lineage>
        <taxon>Eukaryota</taxon>
        <taxon>Viridiplantae</taxon>
        <taxon>Streptophyta</taxon>
        <taxon>Embryophyta</taxon>
        <taxon>Tracheophyta</taxon>
        <taxon>Spermatophyta</taxon>
        <taxon>Magnoliopsida</taxon>
        <taxon>eudicotyledons</taxon>
        <taxon>Gunneridae</taxon>
        <taxon>Pentapetalae</taxon>
        <taxon>rosids</taxon>
        <taxon>malvids</taxon>
        <taxon>Myrtales</taxon>
        <taxon>Lythraceae</taxon>
        <taxon>Punica</taxon>
    </lineage>
</organism>
<proteinExistence type="predicted"/>
<sequence length="40" mass="4644">MAPYHLEDNLGQCPVYEIRRVWEQDGPEDEQEEPVTGVTL</sequence>
<keyword evidence="2" id="KW-1185">Reference proteome</keyword>
<evidence type="ECO:0000313" key="2">
    <source>
        <dbReference type="Proteomes" id="UP000233551"/>
    </source>
</evidence>
<feature type="non-terminal residue" evidence="1">
    <location>
        <position position="40"/>
    </location>
</feature>
<gene>
    <name evidence="1" type="ORF">CRG98_048566</name>
</gene>